<gene>
    <name evidence="1" type="ORF">Q6348_04075</name>
</gene>
<evidence type="ECO:0000313" key="1">
    <source>
        <dbReference type="EMBL" id="MDO8106371.1"/>
    </source>
</evidence>
<accession>A0ABT9D7G1</accession>
<keyword evidence="2" id="KW-1185">Reference proteome</keyword>
<dbReference type="PROSITE" id="PS51257">
    <property type="entry name" value="PROKAR_LIPOPROTEIN"/>
    <property type="match status" value="1"/>
</dbReference>
<organism evidence="1 2">
    <name type="scientific">Actinotalea lenta</name>
    <dbReference type="NCBI Taxonomy" id="3064654"/>
    <lineage>
        <taxon>Bacteria</taxon>
        <taxon>Bacillati</taxon>
        <taxon>Actinomycetota</taxon>
        <taxon>Actinomycetes</taxon>
        <taxon>Micrococcales</taxon>
        <taxon>Cellulomonadaceae</taxon>
        <taxon>Actinotalea</taxon>
    </lineage>
</organism>
<sequence length="166" mass="17000">MRRRRGTAWVAMLVLCAGVLGVAAPTVAVASCVAPLVWVAAGEAEPVAADGTVVLHVEEPMTVSGEWFRNGCDDTGSVQIGGPGCGGPVVSRGDTESPMRDVAVVLTQGSHRWELGSADAAGAADRYALRFHTTVPTDAEPGPATLEVGPVTVSVLIEPWPQDGGS</sequence>
<dbReference type="Proteomes" id="UP001232536">
    <property type="component" value="Unassembled WGS sequence"/>
</dbReference>
<dbReference type="EMBL" id="JAUQYP010000001">
    <property type="protein sequence ID" value="MDO8106371.1"/>
    <property type="molecule type" value="Genomic_DNA"/>
</dbReference>
<protein>
    <recommendedName>
        <fullName evidence="3">Secreted protein</fullName>
    </recommendedName>
</protein>
<evidence type="ECO:0000313" key="2">
    <source>
        <dbReference type="Proteomes" id="UP001232536"/>
    </source>
</evidence>
<dbReference type="RefSeq" id="WP_304600043.1">
    <property type="nucleotide sequence ID" value="NZ_JAUQYO010000001.1"/>
</dbReference>
<reference evidence="1 2" key="1">
    <citation type="submission" date="2023-07" db="EMBL/GenBank/DDBJ databases">
        <title>Description of novel actinomycetes strains, isolated from tidal flat sediment.</title>
        <authorList>
            <person name="Lu C."/>
        </authorList>
    </citation>
    <scope>NUCLEOTIDE SEQUENCE [LARGE SCALE GENOMIC DNA]</scope>
    <source>
        <strain evidence="1 2">SYSU T00b441</strain>
    </source>
</reference>
<proteinExistence type="predicted"/>
<comment type="caution">
    <text evidence="1">The sequence shown here is derived from an EMBL/GenBank/DDBJ whole genome shotgun (WGS) entry which is preliminary data.</text>
</comment>
<evidence type="ECO:0008006" key="3">
    <source>
        <dbReference type="Google" id="ProtNLM"/>
    </source>
</evidence>
<name>A0ABT9D7G1_9CELL</name>